<evidence type="ECO:0000256" key="2">
    <source>
        <dbReference type="ARBA" id="ARBA00022603"/>
    </source>
</evidence>
<keyword evidence="5 6" id="KW-0694">RNA-binding</keyword>
<dbReference type="Gene3D" id="3.40.50.150">
    <property type="entry name" value="Vaccinia Virus protein VP39"/>
    <property type="match status" value="1"/>
</dbReference>
<dbReference type="PROSITE" id="PS51686">
    <property type="entry name" value="SAM_MT_RSMB_NOP"/>
    <property type="match status" value="1"/>
</dbReference>
<dbReference type="Gene3D" id="3.30.70.1170">
    <property type="entry name" value="Sun protein, domain 3"/>
    <property type="match status" value="1"/>
</dbReference>
<dbReference type="InterPro" id="IPR049560">
    <property type="entry name" value="MeTrfase_RsmB-F_NOP2_cat"/>
</dbReference>
<dbReference type="InterPro" id="IPR023267">
    <property type="entry name" value="RCMT"/>
</dbReference>
<dbReference type="GO" id="GO:0003723">
    <property type="term" value="F:RNA binding"/>
    <property type="evidence" value="ECO:0007669"/>
    <property type="project" value="UniProtKB-UniRule"/>
</dbReference>
<dbReference type="PANTHER" id="PTHR22807:SF30">
    <property type="entry name" value="28S RRNA (CYTOSINE(4447)-C(5))-METHYLTRANSFERASE-RELATED"/>
    <property type="match status" value="1"/>
</dbReference>
<reference evidence="8 9" key="1">
    <citation type="submission" date="2015-04" db="EMBL/GenBank/DDBJ databases">
        <title>Whole genome shotgun sequence of Flavihumibacter petaseus NBRC 106054.</title>
        <authorList>
            <person name="Miyazawa S."/>
            <person name="Hosoyama A."/>
            <person name="Hashimoto M."/>
            <person name="Noguchi M."/>
            <person name="Tsuchikane K."/>
            <person name="Ohji S."/>
            <person name="Yamazoe A."/>
            <person name="Ichikawa N."/>
            <person name="Kimura A."/>
            <person name="Fujita N."/>
        </authorList>
    </citation>
    <scope>NUCLEOTIDE SEQUENCE [LARGE SCALE GENOMIC DNA]</scope>
    <source>
        <strain evidence="8 9">NBRC 106054</strain>
    </source>
</reference>
<organism evidence="8 9">
    <name type="scientific">Flavihumibacter petaseus NBRC 106054</name>
    <dbReference type="NCBI Taxonomy" id="1220578"/>
    <lineage>
        <taxon>Bacteria</taxon>
        <taxon>Pseudomonadati</taxon>
        <taxon>Bacteroidota</taxon>
        <taxon>Chitinophagia</taxon>
        <taxon>Chitinophagales</taxon>
        <taxon>Chitinophagaceae</taxon>
        <taxon>Flavihumibacter</taxon>
    </lineage>
</organism>
<dbReference type="GO" id="GO:0001510">
    <property type="term" value="P:RNA methylation"/>
    <property type="evidence" value="ECO:0007669"/>
    <property type="project" value="InterPro"/>
</dbReference>
<accession>A0A0E9MZZ2</accession>
<gene>
    <name evidence="8" type="ORF">FPE01S_02_00510</name>
</gene>
<feature type="binding site" evidence="6">
    <location>
        <position position="179"/>
    </location>
    <ligand>
        <name>S-adenosyl-L-methionine</name>
        <dbReference type="ChEBI" id="CHEBI:59789"/>
    </ligand>
</feature>
<dbReference type="Pfam" id="PF13636">
    <property type="entry name" value="Methyltranf_PUA"/>
    <property type="match status" value="1"/>
</dbReference>
<dbReference type="STRING" id="1220578.FPE01S_02_00510"/>
<evidence type="ECO:0000313" key="9">
    <source>
        <dbReference type="Proteomes" id="UP000033121"/>
    </source>
</evidence>
<dbReference type="OrthoDB" id="9810297at2"/>
<evidence type="ECO:0000256" key="6">
    <source>
        <dbReference type="PROSITE-ProRule" id="PRU01023"/>
    </source>
</evidence>
<dbReference type="AlphaFoldDB" id="A0A0E9MZZ2"/>
<feature type="binding site" evidence="6">
    <location>
        <begin position="111"/>
        <end position="117"/>
    </location>
    <ligand>
        <name>S-adenosyl-L-methionine</name>
        <dbReference type="ChEBI" id="CHEBI:59789"/>
    </ligand>
</feature>
<dbReference type="CDD" id="cd02440">
    <property type="entry name" value="AdoMet_MTases"/>
    <property type="match status" value="1"/>
</dbReference>
<comment type="caution">
    <text evidence="8">The sequence shown here is derived from an EMBL/GenBank/DDBJ whole genome shotgun (WGS) entry which is preliminary data.</text>
</comment>
<dbReference type="PANTHER" id="PTHR22807">
    <property type="entry name" value="NOP2 YEAST -RELATED NOL1/NOP2/FMU SUN DOMAIN-CONTAINING"/>
    <property type="match status" value="1"/>
</dbReference>
<keyword evidence="2 6" id="KW-0489">Methyltransferase</keyword>
<dbReference type="RefSeq" id="WP_046368909.1">
    <property type="nucleotide sequence ID" value="NZ_BBWV01000002.1"/>
</dbReference>
<feature type="domain" description="SAM-dependent MTase RsmB/NOP-type" evidence="7">
    <location>
        <begin position="7"/>
        <end position="298"/>
    </location>
</feature>
<dbReference type="PRINTS" id="PR02008">
    <property type="entry name" value="RCMTFAMILY"/>
</dbReference>
<dbReference type="Gene3D" id="2.30.130.60">
    <property type="match status" value="1"/>
</dbReference>
<dbReference type="Pfam" id="PF01189">
    <property type="entry name" value="Methyltr_RsmB-F"/>
    <property type="match status" value="1"/>
</dbReference>
<evidence type="ECO:0000313" key="8">
    <source>
        <dbReference type="EMBL" id="GAO42946.1"/>
    </source>
</evidence>
<dbReference type="GO" id="GO:0008173">
    <property type="term" value="F:RNA methyltransferase activity"/>
    <property type="evidence" value="ECO:0007669"/>
    <property type="project" value="InterPro"/>
</dbReference>
<dbReference type="InterPro" id="IPR027391">
    <property type="entry name" value="Nol1_Nop2_Fmu_2"/>
</dbReference>
<evidence type="ECO:0000256" key="4">
    <source>
        <dbReference type="ARBA" id="ARBA00022691"/>
    </source>
</evidence>
<keyword evidence="9" id="KW-1185">Reference proteome</keyword>
<dbReference type="EMBL" id="BBWV01000002">
    <property type="protein sequence ID" value="GAO42946.1"/>
    <property type="molecule type" value="Genomic_DNA"/>
</dbReference>
<keyword evidence="1" id="KW-0963">Cytoplasm</keyword>
<protein>
    <submittedName>
        <fullName evidence="8">Putative RNA methyltransferase</fullName>
    </submittedName>
</protein>
<dbReference type="SUPFAM" id="SSF53335">
    <property type="entry name" value="S-adenosyl-L-methionine-dependent methyltransferases"/>
    <property type="match status" value="1"/>
</dbReference>
<keyword evidence="3 6" id="KW-0808">Transferase</keyword>
<evidence type="ECO:0000256" key="5">
    <source>
        <dbReference type="ARBA" id="ARBA00022884"/>
    </source>
</evidence>
<dbReference type="InterPro" id="IPR031341">
    <property type="entry name" value="Methyltr_RsmF_N"/>
</dbReference>
<dbReference type="InterPro" id="IPR029063">
    <property type="entry name" value="SAM-dependent_MTases_sf"/>
</dbReference>
<feature type="binding site" evidence="6">
    <location>
        <position position="162"/>
    </location>
    <ligand>
        <name>S-adenosyl-L-methionine</name>
        <dbReference type="ChEBI" id="CHEBI:59789"/>
    </ligand>
</feature>
<feature type="binding site" evidence="6">
    <location>
        <position position="135"/>
    </location>
    <ligand>
        <name>S-adenosyl-L-methionine</name>
        <dbReference type="ChEBI" id="CHEBI:59789"/>
    </ligand>
</feature>
<dbReference type="Proteomes" id="UP000033121">
    <property type="component" value="Unassembled WGS sequence"/>
</dbReference>
<comment type="similarity">
    <text evidence="6">Belongs to the class I-like SAM-binding methyltransferase superfamily. RsmB/NOP family.</text>
</comment>
<evidence type="ECO:0000256" key="1">
    <source>
        <dbReference type="ARBA" id="ARBA00022490"/>
    </source>
</evidence>
<dbReference type="Pfam" id="PF17125">
    <property type="entry name" value="Methyltr_RsmF_N"/>
    <property type="match status" value="1"/>
</dbReference>
<name>A0A0E9MZZ2_9BACT</name>
<feature type="active site" description="Nucleophile" evidence="6">
    <location>
        <position position="232"/>
    </location>
</feature>
<sequence length="454" mass="51411">MLTATMLEDWRHAPGFDEAAFSEVHESGAQVVSIRMNPAKWKDSSGLSFPLGEKVPWNSYGFYLEQRPFFTFEPWLHAGVFYVQEASSMFLETAIRQTVDLSVPVMALDGCAAPGGKSTLIQSLLPPKSVLVSNEVIRNRATILEENLIKWGSPNSIVTSSDPREFAPLGPVFDLLVVDAPCSGSGLFRRDPDAAEGWSRDLVKLCSQRQQRILADYWQALKPGGILIYSTCSYSVEEDEAIADWIMESWDAVSLPLDIPEHWNIVTSQSSRFHAWGYRFYPDRLMGEGLFLAAFRKEDGEGKPPRPGKPKWEPIPARKQQGLKRWIADDWQTNFVTLNQSVIAWHSELEEMLMRLGNVYVRQAGLLMGKLAGEELIPETALALNQQRATSLPQLSFDWEQALRYLRKEEIPWSGSEKGWYLATFAGQSLGWLKLLGNRTNNYYPKEWRILKSS</sequence>
<dbReference type="InterPro" id="IPR001678">
    <property type="entry name" value="MeTrfase_RsmB-F_NOP2_dom"/>
</dbReference>
<evidence type="ECO:0000256" key="3">
    <source>
        <dbReference type="ARBA" id="ARBA00022679"/>
    </source>
</evidence>
<keyword evidence="4 6" id="KW-0949">S-adenosyl-L-methionine</keyword>
<proteinExistence type="inferred from homology"/>
<evidence type="ECO:0000259" key="7">
    <source>
        <dbReference type="PROSITE" id="PS51686"/>
    </source>
</evidence>